<keyword evidence="2" id="KW-1185">Reference proteome</keyword>
<protein>
    <submittedName>
        <fullName evidence="1">Uncharacterized protein</fullName>
    </submittedName>
</protein>
<dbReference type="AlphaFoldDB" id="A0A8J5JLA3"/>
<organism evidence="1 2">
    <name type="scientific">Homarus americanus</name>
    <name type="common">American lobster</name>
    <dbReference type="NCBI Taxonomy" id="6706"/>
    <lineage>
        <taxon>Eukaryota</taxon>
        <taxon>Metazoa</taxon>
        <taxon>Ecdysozoa</taxon>
        <taxon>Arthropoda</taxon>
        <taxon>Crustacea</taxon>
        <taxon>Multicrustacea</taxon>
        <taxon>Malacostraca</taxon>
        <taxon>Eumalacostraca</taxon>
        <taxon>Eucarida</taxon>
        <taxon>Decapoda</taxon>
        <taxon>Pleocyemata</taxon>
        <taxon>Astacidea</taxon>
        <taxon>Nephropoidea</taxon>
        <taxon>Nephropidae</taxon>
        <taxon>Homarus</taxon>
    </lineage>
</organism>
<dbReference type="Proteomes" id="UP000747542">
    <property type="component" value="Unassembled WGS sequence"/>
</dbReference>
<accession>A0A8J5JLA3</accession>
<proteinExistence type="predicted"/>
<evidence type="ECO:0000313" key="2">
    <source>
        <dbReference type="Proteomes" id="UP000747542"/>
    </source>
</evidence>
<evidence type="ECO:0000313" key="1">
    <source>
        <dbReference type="EMBL" id="KAG7157600.1"/>
    </source>
</evidence>
<name>A0A8J5JLA3_HOMAM</name>
<comment type="caution">
    <text evidence="1">The sequence shown here is derived from an EMBL/GenBank/DDBJ whole genome shotgun (WGS) entry which is preliminary data.</text>
</comment>
<reference evidence="1" key="1">
    <citation type="journal article" date="2021" name="Sci. Adv.">
        <title>The American lobster genome reveals insights on longevity, neural, and immune adaptations.</title>
        <authorList>
            <person name="Polinski J.M."/>
            <person name="Zimin A.V."/>
            <person name="Clark K.F."/>
            <person name="Kohn A.B."/>
            <person name="Sadowski N."/>
            <person name="Timp W."/>
            <person name="Ptitsyn A."/>
            <person name="Khanna P."/>
            <person name="Romanova D.Y."/>
            <person name="Williams P."/>
            <person name="Greenwood S.J."/>
            <person name="Moroz L.L."/>
            <person name="Walt D.R."/>
            <person name="Bodnar A.G."/>
        </authorList>
    </citation>
    <scope>NUCLEOTIDE SEQUENCE</scope>
    <source>
        <strain evidence="1">GMGI-L3</strain>
    </source>
</reference>
<gene>
    <name evidence="1" type="ORF">Hamer_G021399</name>
</gene>
<sequence>MLAKRHLRWLGHVIRMPDHRLPRQILYGKLPQGIRSEGGQTKRYKDHSKTQTQVLYYPTKFTEATSLRPFLMTLNMPQRSRNT</sequence>
<dbReference type="EMBL" id="JAHLQT010037266">
    <property type="protein sequence ID" value="KAG7157600.1"/>
    <property type="molecule type" value="Genomic_DNA"/>
</dbReference>